<evidence type="ECO:0000256" key="1">
    <source>
        <dbReference type="SAM" id="SignalP"/>
    </source>
</evidence>
<comment type="caution">
    <text evidence="4">The sequence shown here is derived from an EMBL/GenBank/DDBJ whole genome shotgun (WGS) entry which is preliminary data.</text>
</comment>
<dbReference type="Pfam" id="PF09603">
    <property type="entry name" value="Fib_succ_major"/>
    <property type="match status" value="1"/>
</dbReference>
<sequence length="543" mass="59096">MSMKKYLFLSSVLFALVAFVGCSSDDDPKVEMPTLKLSTNVVSISADGTASIVEVTTNQTSWKASRPEADAWCVLKQENNKLSVSATVNETLTERTTKITVVAGIGVDAKTEEIVVTQSAANAYLTVEGLETGVPVRLDAIGTSVELTINTNAATWTAVRPETDTWCTLTQEGNKLKIAAEAYTEDAERTTKVTISGGVESVIFDVVQKGEVPAAPVYAITIPTDFSESYVQKVMVDGVKVAEICKEYLRSTTAGAEVDAQMTVIYPVIDGHADLTKGLVLDNGGTVAWDIENNTCTYTAGTVTDALTTVYMSEGNLLIDTESTNINAVVVEPELLVDARPGDTKWSYKIVKIGTQYWMAENLKARYYINGTSIPMITTDTDWKTTESGAYRNPDFQTENFLTYGASYNGYSVLEEKGLAPMGWTIPEMEDFQKLKKYVATSVGTKLKSVSDWSKNPGTNITGFNVLPAGQYNPVGETDNITTSAGFWTKTKVRDFLGNSLVYVSLSDSDKGKDNFVIDKALTLHTYNYGHTIRCLKQTSISQ</sequence>
<proteinExistence type="predicted"/>
<gene>
    <name evidence="4" type="ORF">DWY65_02915</name>
</gene>
<dbReference type="Pfam" id="PF13004">
    <property type="entry name" value="BACON"/>
    <property type="match status" value="2"/>
</dbReference>
<evidence type="ECO:0000313" key="5">
    <source>
        <dbReference type="Proteomes" id="UP000283310"/>
    </source>
</evidence>
<organism evidence="4 5">
    <name type="scientific">Bacteroides stercoris</name>
    <dbReference type="NCBI Taxonomy" id="46506"/>
    <lineage>
        <taxon>Bacteria</taxon>
        <taxon>Pseudomonadati</taxon>
        <taxon>Bacteroidota</taxon>
        <taxon>Bacteroidia</taxon>
        <taxon>Bacteroidales</taxon>
        <taxon>Bacteroidaceae</taxon>
        <taxon>Bacteroides</taxon>
    </lineage>
</organism>
<evidence type="ECO:0000313" key="4">
    <source>
        <dbReference type="EMBL" id="RGR16927.1"/>
    </source>
</evidence>
<dbReference type="EMBL" id="QRTW01000003">
    <property type="protein sequence ID" value="RGR16927.1"/>
    <property type="molecule type" value="Genomic_DNA"/>
</dbReference>
<feature type="signal peptide" evidence="1">
    <location>
        <begin position="1"/>
        <end position="20"/>
    </location>
</feature>
<evidence type="ECO:0008006" key="6">
    <source>
        <dbReference type="Google" id="ProtNLM"/>
    </source>
</evidence>
<dbReference type="NCBIfam" id="TIGR02145">
    <property type="entry name" value="Fib_succ_major"/>
    <property type="match status" value="1"/>
</dbReference>
<dbReference type="InterPro" id="IPR013783">
    <property type="entry name" value="Ig-like_fold"/>
</dbReference>
<name>A0A412DSD9_BACSE</name>
<keyword evidence="1" id="KW-0732">Signal</keyword>
<feature type="domain" description="Fibrobacter succinogenes major paralogous" evidence="2">
    <location>
        <begin position="351"/>
        <end position="537"/>
    </location>
</feature>
<feature type="domain" description="BACON" evidence="3">
    <location>
        <begin position="161"/>
        <end position="208"/>
    </location>
</feature>
<protein>
    <recommendedName>
        <fullName evidence="6">Fibrobacter succinogenes major paralogous domain-containing protein</fullName>
    </recommendedName>
</protein>
<reference evidence="4 5" key="1">
    <citation type="submission" date="2018-08" db="EMBL/GenBank/DDBJ databases">
        <title>A genome reference for cultivated species of the human gut microbiota.</title>
        <authorList>
            <person name="Zou Y."/>
            <person name="Xue W."/>
            <person name="Luo G."/>
        </authorList>
    </citation>
    <scope>NUCLEOTIDE SEQUENCE [LARGE SCALE GENOMIC DNA]</scope>
    <source>
        <strain evidence="4 5">AF26-20BH</strain>
    </source>
</reference>
<evidence type="ECO:0000259" key="2">
    <source>
        <dbReference type="Pfam" id="PF09603"/>
    </source>
</evidence>
<dbReference type="Proteomes" id="UP000283310">
    <property type="component" value="Unassembled WGS sequence"/>
</dbReference>
<dbReference type="Gene3D" id="2.60.40.10">
    <property type="entry name" value="Immunoglobulins"/>
    <property type="match status" value="2"/>
</dbReference>
<evidence type="ECO:0000259" key="3">
    <source>
        <dbReference type="Pfam" id="PF13004"/>
    </source>
</evidence>
<feature type="domain" description="BACON" evidence="3">
    <location>
        <begin position="67"/>
        <end position="118"/>
    </location>
</feature>
<accession>A0A412DSD9</accession>
<dbReference type="InterPro" id="IPR011871">
    <property type="entry name" value="Fib_succ_major"/>
</dbReference>
<dbReference type="AlphaFoldDB" id="A0A412DSD9"/>
<dbReference type="CDD" id="cd14948">
    <property type="entry name" value="BACON"/>
    <property type="match status" value="2"/>
</dbReference>
<feature type="chain" id="PRO_5019336295" description="Fibrobacter succinogenes major paralogous domain-containing protein" evidence="1">
    <location>
        <begin position="21"/>
        <end position="543"/>
    </location>
</feature>
<dbReference type="PROSITE" id="PS51257">
    <property type="entry name" value="PROKAR_LIPOPROTEIN"/>
    <property type="match status" value="1"/>
</dbReference>
<dbReference type="InterPro" id="IPR024361">
    <property type="entry name" value="BACON"/>
</dbReference>